<dbReference type="GO" id="GO:0004674">
    <property type="term" value="F:protein serine/threonine kinase activity"/>
    <property type="evidence" value="ECO:0007669"/>
    <property type="project" value="UniProtKB-KW"/>
</dbReference>
<dbReference type="SUPFAM" id="SSF56112">
    <property type="entry name" value="Protein kinase-like (PK-like)"/>
    <property type="match status" value="1"/>
</dbReference>
<feature type="domain" description="Protein kinase" evidence="13">
    <location>
        <begin position="7"/>
        <end position="246"/>
    </location>
</feature>
<gene>
    <name evidence="14" type="ORF">EB796_009792</name>
</gene>
<protein>
    <recommendedName>
        <fullName evidence="2">non-specific serine/threonine protein kinase</fullName>
        <ecNumber evidence="2">2.7.11.1</ecNumber>
    </recommendedName>
</protein>
<evidence type="ECO:0000256" key="10">
    <source>
        <dbReference type="PROSITE-ProRule" id="PRU10141"/>
    </source>
</evidence>
<name>A0A7J7JZR0_BUGNE</name>
<evidence type="ECO:0000256" key="11">
    <source>
        <dbReference type="RuleBase" id="RU000304"/>
    </source>
</evidence>
<dbReference type="PROSITE" id="PS00107">
    <property type="entry name" value="PROTEIN_KINASE_ATP"/>
    <property type="match status" value="1"/>
</dbReference>
<comment type="catalytic activity">
    <reaction evidence="8">
        <text>L-threonyl-[protein] + ATP = O-phospho-L-threonyl-[protein] + ADP + H(+)</text>
        <dbReference type="Rhea" id="RHEA:46608"/>
        <dbReference type="Rhea" id="RHEA-COMP:11060"/>
        <dbReference type="Rhea" id="RHEA-COMP:11605"/>
        <dbReference type="ChEBI" id="CHEBI:15378"/>
        <dbReference type="ChEBI" id="CHEBI:30013"/>
        <dbReference type="ChEBI" id="CHEBI:30616"/>
        <dbReference type="ChEBI" id="CHEBI:61977"/>
        <dbReference type="ChEBI" id="CHEBI:456216"/>
        <dbReference type="EC" id="2.7.11.1"/>
    </reaction>
</comment>
<dbReference type="InterPro" id="IPR011009">
    <property type="entry name" value="Kinase-like_dom_sf"/>
</dbReference>
<dbReference type="Gene3D" id="3.30.310.80">
    <property type="entry name" value="Kinase associated domain 1, KA1"/>
    <property type="match status" value="1"/>
</dbReference>
<keyword evidence="15" id="KW-1185">Reference proteome</keyword>
<dbReference type="InterPro" id="IPR000719">
    <property type="entry name" value="Prot_kinase_dom"/>
</dbReference>
<keyword evidence="7 10" id="KW-0067">ATP-binding</keyword>
<dbReference type="GO" id="GO:0005737">
    <property type="term" value="C:cytoplasm"/>
    <property type="evidence" value="ECO:0007669"/>
    <property type="project" value="TreeGrafter"/>
</dbReference>
<comment type="caution">
    <text evidence="14">The sequence shown here is derived from an EMBL/GenBank/DDBJ whole genome shotgun (WGS) entry which is preliminary data.</text>
</comment>
<dbReference type="PANTHER" id="PTHR24346:SF107">
    <property type="entry name" value="SERINE_THREONINE-PROTEIN KINASE CHK1"/>
    <property type="match status" value="1"/>
</dbReference>
<feature type="binding site" evidence="10">
    <location>
        <position position="36"/>
    </location>
    <ligand>
        <name>ATP</name>
        <dbReference type="ChEBI" id="CHEBI:30616"/>
    </ligand>
</feature>
<feature type="compositionally biased region" description="Basic and acidic residues" evidence="12">
    <location>
        <begin position="265"/>
        <end position="281"/>
    </location>
</feature>
<feature type="compositionally biased region" description="Polar residues" evidence="12">
    <location>
        <begin position="283"/>
        <end position="297"/>
    </location>
</feature>
<evidence type="ECO:0000256" key="8">
    <source>
        <dbReference type="ARBA" id="ARBA00047899"/>
    </source>
</evidence>
<keyword evidence="4" id="KW-0808">Transferase</keyword>
<proteinExistence type="inferred from homology"/>
<feature type="region of interest" description="Disordered" evidence="12">
    <location>
        <begin position="261"/>
        <end position="307"/>
    </location>
</feature>
<dbReference type="FunFam" id="1.10.510.10:FF:000571">
    <property type="entry name" value="Maternal embryonic leucine zipper kinase"/>
    <property type="match status" value="1"/>
</dbReference>
<keyword evidence="6" id="KW-0418">Kinase</keyword>
<evidence type="ECO:0000256" key="9">
    <source>
        <dbReference type="ARBA" id="ARBA00048679"/>
    </source>
</evidence>
<evidence type="ECO:0000313" key="15">
    <source>
        <dbReference type="Proteomes" id="UP000593567"/>
    </source>
</evidence>
<dbReference type="FunFam" id="3.30.200.20:FF:000042">
    <property type="entry name" value="Aurora kinase A"/>
    <property type="match status" value="1"/>
</dbReference>
<organism evidence="14 15">
    <name type="scientific">Bugula neritina</name>
    <name type="common">Brown bryozoan</name>
    <name type="synonym">Sertularia neritina</name>
    <dbReference type="NCBI Taxonomy" id="10212"/>
    <lineage>
        <taxon>Eukaryota</taxon>
        <taxon>Metazoa</taxon>
        <taxon>Spiralia</taxon>
        <taxon>Lophotrochozoa</taxon>
        <taxon>Bryozoa</taxon>
        <taxon>Gymnolaemata</taxon>
        <taxon>Cheilostomatida</taxon>
        <taxon>Flustrina</taxon>
        <taxon>Buguloidea</taxon>
        <taxon>Bugulidae</taxon>
        <taxon>Bugula</taxon>
    </lineage>
</organism>
<sequence length="456" mass="52574">MAFIEGWNFVSDLGEGAYGKVRLAVNEATNTAVAVKVIKLKDDEKSRNDAIRKELCLQKMCNHDNIIRVYGQRQDEVAIYLLLEYAPGGELYDRIEPDVGMDIKSAHRLFRQLIEAVEYMFSRGIAHRDIKPENILLDEFDNIKVTDFGMATMFKHRGKERLLNRCCGTYPYIAPEVLSGQLHRAAPTDIWSCEEFAEYKNWVENRTDLSPFTKLDVLSLSLLKRILAADPESRFTIDNIKEHRWFKQDFDASVHLPALNGRCSPESKRPRVSHERTEEPVMSHSSEVLKSYSQPNPNRDRSDGDSVLNIPLEGQQYCFSQPIDIDNMLLSQIPCTQGSASQTTMQRMVKRMTRYYVLGEREQVVSDLHRACMQLGYSHKKHDGFTFNISTTDRRNMDLVFKVTLLDLDGLLLDFRLSKGDGIEFKKCFMKLKNQLDYLICHSREPPMFSQSHQHS</sequence>
<evidence type="ECO:0000256" key="12">
    <source>
        <dbReference type="SAM" id="MobiDB-lite"/>
    </source>
</evidence>
<dbReference type="InterPro" id="IPR008271">
    <property type="entry name" value="Ser/Thr_kinase_AS"/>
</dbReference>
<evidence type="ECO:0000256" key="4">
    <source>
        <dbReference type="ARBA" id="ARBA00022679"/>
    </source>
</evidence>
<reference evidence="14" key="1">
    <citation type="submission" date="2020-06" db="EMBL/GenBank/DDBJ databases">
        <title>Draft genome of Bugula neritina, a colonial animal packing powerful symbionts and potential medicines.</title>
        <authorList>
            <person name="Rayko M."/>
        </authorList>
    </citation>
    <scope>NUCLEOTIDE SEQUENCE [LARGE SCALE GENOMIC DNA]</scope>
    <source>
        <strain evidence="14">Kwan_BN1</strain>
    </source>
</reference>
<keyword evidence="3 11" id="KW-0723">Serine/threonine-protein kinase</keyword>
<evidence type="ECO:0000259" key="13">
    <source>
        <dbReference type="PROSITE" id="PS50011"/>
    </source>
</evidence>
<evidence type="ECO:0000256" key="7">
    <source>
        <dbReference type="ARBA" id="ARBA00022840"/>
    </source>
</evidence>
<dbReference type="GO" id="GO:0035556">
    <property type="term" value="P:intracellular signal transduction"/>
    <property type="evidence" value="ECO:0007669"/>
    <property type="project" value="TreeGrafter"/>
</dbReference>
<dbReference type="AlphaFoldDB" id="A0A7J7JZR0"/>
<comment type="catalytic activity">
    <reaction evidence="9">
        <text>L-seryl-[protein] + ATP = O-phospho-L-seryl-[protein] + ADP + H(+)</text>
        <dbReference type="Rhea" id="RHEA:17989"/>
        <dbReference type="Rhea" id="RHEA-COMP:9863"/>
        <dbReference type="Rhea" id="RHEA-COMP:11604"/>
        <dbReference type="ChEBI" id="CHEBI:15378"/>
        <dbReference type="ChEBI" id="CHEBI:29999"/>
        <dbReference type="ChEBI" id="CHEBI:30616"/>
        <dbReference type="ChEBI" id="CHEBI:83421"/>
        <dbReference type="ChEBI" id="CHEBI:456216"/>
        <dbReference type="EC" id="2.7.11.1"/>
    </reaction>
</comment>
<dbReference type="Pfam" id="PF00069">
    <property type="entry name" value="Pkinase"/>
    <property type="match status" value="1"/>
</dbReference>
<dbReference type="InterPro" id="IPR017441">
    <property type="entry name" value="Protein_kinase_ATP_BS"/>
</dbReference>
<evidence type="ECO:0000256" key="6">
    <source>
        <dbReference type="ARBA" id="ARBA00022777"/>
    </source>
</evidence>
<evidence type="ECO:0000313" key="14">
    <source>
        <dbReference type="EMBL" id="KAF6031890.1"/>
    </source>
</evidence>
<dbReference type="OrthoDB" id="539158at2759"/>
<dbReference type="PANTHER" id="PTHR24346">
    <property type="entry name" value="MAP/MICROTUBULE AFFINITY-REGULATING KINASE"/>
    <property type="match status" value="1"/>
</dbReference>
<dbReference type="EC" id="2.7.11.1" evidence="2"/>
<dbReference type="PROSITE" id="PS00108">
    <property type="entry name" value="PROTEIN_KINASE_ST"/>
    <property type="match status" value="1"/>
</dbReference>
<evidence type="ECO:0000256" key="5">
    <source>
        <dbReference type="ARBA" id="ARBA00022741"/>
    </source>
</evidence>
<dbReference type="Gene3D" id="1.10.510.10">
    <property type="entry name" value="Transferase(Phosphotransferase) domain 1"/>
    <property type="match status" value="1"/>
</dbReference>
<dbReference type="GO" id="GO:0005524">
    <property type="term" value="F:ATP binding"/>
    <property type="evidence" value="ECO:0007669"/>
    <property type="project" value="UniProtKB-UniRule"/>
</dbReference>
<dbReference type="Proteomes" id="UP000593567">
    <property type="component" value="Unassembled WGS sequence"/>
</dbReference>
<keyword evidence="5 10" id="KW-0547">Nucleotide-binding</keyword>
<evidence type="ECO:0000256" key="3">
    <source>
        <dbReference type="ARBA" id="ARBA00022527"/>
    </source>
</evidence>
<dbReference type="PROSITE" id="PS50011">
    <property type="entry name" value="PROTEIN_KINASE_DOM"/>
    <property type="match status" value="1"/>
</dbReference>
<evidence type="ECO:0000256" key="2">
    <source>
        <dbReference type="ARBA" id="ARBA00012513"/>
    </source>
</evidence>
<dbReference type="EMBL" id="VXIV02001556">
    <property type="protein sequence ID" value="KAF6031890.1"/>
    <property type="molecule type" value="Genomic_DNA"/>
</dbReference>
<dbReference type="SMART" id="SM00220">
    <property type="entry name" value="S_TKc"/>
    <property type="match status" value="1"/>
</dbReference>
<comment type="similarity">
    <text evidence="1">Belongs to the protein kinase superfamily. CAMK Ser/Thr protein kinase family. NIM1 subfamily.</text>
</comment>
<accession>A0A7J7JZR0</accession>
<evidence type="ECO:0000256" key="1">
    <source>
        <dbReference type="ARBA" id="ARBA00010791"/>
    </source>
</evidence>